<dbReference type="SMART" id="SM00481">
    <property type="entry name" value="POLIIIAc"/>
    <property type="match status" value="1"/>
</dbReference>
<gene>
    <name evidence="13" type="primary">dnaE2</name>
    <name evidence="15" type="ORF">SAMN05216456_3010</name>
</gene>
<dbReference type="GO" id="GO:0006281">
    <property type="term" value="P:DNA repair"/>
    <property type="evidence" value="ECO:0007669"/>
    <property type="project" value="UniProtKB-UniRule"/>
</dbReference>
<dbReference type="AlphaFoldDB" id="A0A1I7NSF9"/>
<dbReference type="Pfam" id="PF07733">
    <property type="entry name" value="DNA_pol3_alpha"/>
    <property type="match status" value="1"/>
</dbReference>
<dbReference type="GO" id="GO:0003887">
    <property type="term" value="F:DNA-directed DNA polymerase activity"/>
    <property type="evidence" value="ECO:0007669"/>
    <property type="project" value="UniProtKB-UniRule"/>
</dbReference>
<evidence type="ECO:0000256" key="7">
    <source>
        <dbReference type="ARBA" id="ARBA00022695"/>
    </source>
</evidence>
<keyword evidence="10 13" id="KW-0239">DNA-directed DNA polymerase</keyword>
<dbReference type="CDD" id="cd04485">
    <property type="entry name" value="DnaE_OBF"/>
    <property type="match status" value="1"/>
</dbReference>
<organism evidence="15 16">
    <name type="scientific">Devosia crocina</name>
    <dbReference type="NCBI Taxonomy" id="429728"/>
    <lineage>
        <taxon>Bacteria</taxon>
        <taxon>Pseudomonadati</taxon>
        <taxon>Pseudomonadota</taxon>
        <taxon>Alphaproteobacteria</taxon>
        <taxon>Hyphomicrobiales</taxon>
        <taxon>Devosiaceae</taxon>
        <taxon>Devosia</taxon>
    </lineage>
</organism>
<evidence type="ECO:0000256" key="12">
    <source>
        <dbReference type="ARBA" id="ARBA00049244"/>
    </source>
</evidence>
<dbReference type="InterPro" id="IPR004365">
    <property type="entry name" value="NA-bd_OB_tRNA"/>
</dbReference>
<dbReference type="Gene3D" id="1.10.150.870">
    <property type="match status" value="1"/>
</dbReference>
<evidence type="ECO:0000256" key="5">
    <source>
        <dbReference type="ARBA" id="ARBA00022490"/>
    </source>
</evidence>
<keyword evidence="7 13" id="KW-0548">Nucleotidyltransferase</keyword>
<feature type="domain" description="Polymerase/histidinol phosphatase N-terminal" evidence="14">
    <location>
        <begin position="24"/>
        <end position="97"/>
    </location>
</feature>
<evidence type="ECO:0000256" key="13">
    <source>
        <dbReference type="HAMAP-Rule" id="MF_01902"/>
    </source>
</evidence>
<dbReference type="InterPro" id="IPR011708">
    <property type="entry name" value="DNA_pol3_alpha_NTPase_dom"/>
</dbReference>
<comment type="similarity">
    <text evidence="2 13">Belongs to the DNA polymerase type-C family. DnaE2 subfamily.</text>
</comment>
<name>A0A1I7NSF9_9HYPH</name>
<dbReference type="CDD" id="cd07434">
    <property type="entry name" value="PHP_PolIIIA_DnaE2"/>
    <property type="match status" value="1"/>
</dbReference>
<dbReference type="GO" id="GO:0008408">
    <property type="term" value="F:3'-5' exonuclease activity"/>
    <property type="evidence" value="ECO:0007669"/>
    <property type="project" value="InterPro"/>
</dbReference>
<dbReference type="InterPro" id="IPR012340">
    <property type="entry name" value="NA-bd_OB-fold"/>
</dbReference>
<comment type="subcellular location">
    <subcellularLocation>
        <location evidence="1 13">Cytoplasm</location>
    </subcellularLocation>
</comment>
<dbReference type="GO" id="GO:0005737">
    <property type="term" value="C:cytoplasm"/>
    <property type="evidence" value="ECO:0007669"/>
    <property type="project" value="UniProtKB-SubCell"/>
</dbReference>
<dbReference type="Pfam" id="PF14579">
    <property type="entry name" value="HHH_6"/>
    <property type="match status" value="1"/>
</dbReference>
<evidence type="ECO:0000256" key="9">
    <source>
        <dbReference type="ARBA" id="ARBA00022763"/>
    </source>
</evidence>
<evidence type="ECO:0000313" key="15">
    <source>
        <dbReference type="EMBL" id="SFV37609.1"/>
    </source>
</evidence>
<evidence type="ECO:0000256" key="1">
    <source>
        <dbReference type="ARBA" id="ARBA00004496"/>
    </source>
</evidence>
<protein>
    <recommendedName>
        <fullName evidence="4 13">Error-prone DNA polymerase</fullName>
        <ecNumber evidence="3 13">2.7.7.7</ecNumber>
    </recommendedName>
</protein>
<dbReference type="InterPro" id="IPR004805">
    <property type="entry name" value="DnaE2/DnaE/PolC"/>
</dbReference>
<dbReference type="EC" id="2.7.7.7" evidence="3 13"/>
<evidence type="ECO:0000256" key="3">
    <source>
        <dbReference type="ARBA" id="ARBA00012417"/>
    </source>
</evidence>
<evidence type="ECO:0000259" key="14">
    <source>
        <dbReference type="SMART" id="SM00481"/>
    </source>
</evidence>
<dbReference type="STRING" id="429728.SAMN05216456_3010"/>
<keyword evidence="11 13" id="KW-0234">DNA repair</keyword>
<comment type="catalytic activity">
    <reaction evidence="12 13">
        <text>DNA(n) + a 2'-deoxyribonucleoside 5'-triphosphate = DNA(n+1) + diphosphate</text>
        <dbReference type="Rhea" id="RHEA:22508"/>
        <dbReference type="Rhea" id="RHEA-COMP:17339"/>
        <dbReference type="Rhea" id="RHEA-COMP:17340"/>
        <dbReference type="ChEBI" id="CHEBI:33019"/>
        <dbReference type="ChEBI" id="CHEBI:61560"/>
        <dbReference type="ChEBI" id="CHEBI:173112"/>
        <dbReference type="EC" id="2.7.7.7"/>
    </reaction>
</comment>
<evidence type="ECO:0000256" key="11">
    <source>
        <dbReference type="ARBA" id="ARBA00023204"/>
    </source>
</evidence>
<dbReference type="Pfam" id="PF01336">
    <property type="entry name" value="tRNA_anti-codon"/>
    <property type="match status" value="1"/>
</dbReference>
<dbReference type="InterPro" id="IPR029460">
    <property type="entry name" value="DNAPol_HHH"/>
</dbReference>
<accession>A0A1I7NSF9</accession>
<dbReference type="Gene3D" id="2.40.50.140">
    <property type="entry name" value="Nucleic acid-binding proteins"/>
    <property type="match status" value="1"/>
</dbReference>
<dbReference type="InterPro" id="IPR003141">
    <property type="entry name" value="Pol/His_phosphatase_N"/>
</dbReference>
<dbReference type="Gene3D" id="3.20.20.140">
    <property type="entry name" value="Metal-dependent hydrolases"/>
    <property type="match status" value="1"/>
</dbReference>
<evidence type="ECO:0000256" key="6">
    <source>
        <dbReference type="ARBA" id="ARBA00022679"/>
    </source>
</evidence>
<dbReference type="RefSeq" id="WP_092425921.1">
    <property type="nucleotide sequence ID" value="NZ_FPCK01000003.1"/>
</dbReference>
<dbReference type="GO" id="GO:0003676">
    <property type="term" value="F:nucleic acid binding"/>
    <property type="evidence" value="ECO:0007669"/>
    <property type="project" value="InterPro"/>
</dbReference>
<dbReference type="Pfam" id="PF17657">
    <property type="entry name" value="DNA_pol3_finger"/>
    <property type="match status" value="1"/>
</dbReference>
<dbReference type="PANTHER" id="PTHR32294">
    <property type="entry name" value="DNA POLYMERASE III SUBUNIT ALPHA"/>
    <property type="match status" value="1"/>
</dbReference>
<evidence type="ECO:0000256" key="2">
    <source>
        <dbReference type="ARBA" id="ARBA00007391"/>
    </source>
</evidence>
<keyword evidence="5 13" id="KW-0963">Cytoplasm</keyword>
<keyword evidence="16" id="KW-1185">Reference proteome</keyword>
<keyword evidence="8 13" id="KW-0235">DNA replication</keyword>
<dbReference type="GO" id="GO:0006260">
    <property type="term" value="P:DNA replication"/>
    <property type="evidence" value="ECO:0007669"/>
    <property type="project" value="UniProtKB-KW"/>
</dbReference>
<keyword evidence="6 13" id="KW-0808">Transferase</keyword>
<dbReference type="PANTHER" id="PTHR32294:SF4">
    <property type="entry name" value="ERROR-PRONE DNA POLYMERASE"/>
    <property type="match status" value="1"/>
</dbReference>
<dbReference type="EMBL" id="FPCK01000003">
    <property type="protein sequence ID" value="SFV37609.1"/>
    <property type="molecule type" value="Genomic_DNA"/>
</dbReference>
<evidence type="ECO:0000256" key="10">
    <source>
        <dbReference type="ARBA" id="ARBA00022932"/>
    </source>
</evidence>
<dbReference type="NCBIfam" id="TIGR00594">
    <property type="entry name" value="polc"/>
    <property type="match status" value="1"/>
</dbReference>
<evidence type="ECO:0000313" key="16">
    <source>
        <dbReference type="Proteomes" id="UP000199074"/>
    </source>
</evidence>
<dbReference type="InterPro" id="IPR040982">
    <property type="entry name" value="DNA_pol3_finger"/>
</dbReference>
<proteinExistence type="inferred from homology"/>
<comment type="function">
    <text evidence="13">DNA polymerase involved in damage-induced mutagenesis and translesion synthesis (TLS). It is not the major replicative DNA polymerase.</text>
</comment>
<sequence length="1154" mass="129171">MSNVVALAPRKTSDVFRQDPPAYAELVTTSNFSFLRSGSHPEELVSGAMHLGMTALGLCDRNTFAGVVRGYVAARDTREKINPGFRYLVGVRLAFADGTPDIIAYPSDRIAYGRLCKLLTIGNQRGEKGSSKLFLKDLFGSADPASSILHGPNEDFSQGQLFILVPDESNWGLTEETLDHLCRRAIGRVWVSGTHRFDGEDRARLNRIDLLARRHGARMIASNDVAYHEPDRRMVLDVVTCIREHVTLHQAGFRLSVNAERHLKPAAIMAQLFAEYPDAIAQTQVFIGRIHFTLDQLKYNYPEETIGNGETAQQTLERLTWAGAKNRFPQGLTEKLKADLWRELCLIAYKGYAAYFLTVEDIVRFARHDRKIMCQGRGSAANSAVCFCLGITEVNPTERTLVFGRFISTERDEPPDIDVDFEHERREEVMQYVYHKYGGRRTGLTANVISYRSKSAIRETAKVFDVSEDTISAFNQLHWGWGSGVDLRSVATIGLNPDDPVLAQMFEVIKVLRGFPRHLSQHVGGFVITRDSLESMVPIGRSAMDTRSIIEWNKDDIDALGILKVDILALGMLSCLRRAFELLHVHYQKSYQLTDLLAEETGEGPLDKSRVYAMTQRADTIGVFQIESRAQMTMLPRLKPNRFYDLVIEVAIVRPGPIQGGMVHPYLRRREGTEEWTPTPGDELDEVLKETLGIPLFQEQAMQMAIKGAGFSAGEADQLRRAMAAWRRNGKIGIFEEKFITGMMNHERGYSREFAERCFSQIKGFAEYGFPESHAASFALLVYASCWLKCHYPDVFACALLNSQPMGFYAPSQIVRDAIEHGVEMLDIDVNHSDLESVLVQASRNTRDAIWPRHADMKDDILSQKAVRLGLNFIEGLPEPDINRIVARRGSEGYASIRDLWLRTGVPVASLEKLAKADAFSSMNLNRREALWAVRSLVGTHGADTLPLFQASGPVETERDEPAGLPLMGPGEEVVHDYATLSLSLKGHPVQFMRQMLNERGTTRAQNLTKVTPGHRIEVAGLVLVRQRPGTASGVIFVTLEDETGVANIVVWPKLFENEKTRKTLLSSRMLAVRGQVQREGLVIHIIAENLEDLTPALLDLSHGKDFGDKIIARADEGKSGPPGSQSRDRLAIREIEMARRRAYAAMPKGRNFH</sequence>
<dbReference type="NCBIfam" id="NF004225">
    <property type="entry name" value="PRK05672.1"/>
    <property type="match status" value="1"/>
</dbReference>
<reference evidence="15 16" key="1">
    <citation type="submission" date="2016-10" db="EMBL/GenBank/DDBJ databases">
        <authorList>
            <person name="de Groot N.N."/>
        </authorList>
    </citation>
    <scope>NUCLEOTIDE SEQUENCE [LARGE SCALE GENOMIC DNA]</scope>
    <source>
        <strain evidence="15 16">IPL20</strain>
    </source>
</reference>
<dbReference type="Proteomes" id="UP000199074">
    <property type="component" value="Unassembled WGS sequence"/>
</dbReference>
<evidence type="ECO:0000256" key="8">
    <source>
        <dbReference type="ARBA" id="ARBA00022705"/>
    </source>
</evidence>
<dbReference type="OrthoDB" id="9803237at2"/>
<keyword evidence="9 13" id="KW-0227">DNA damage</keyword>
<dbReference type="InterPro" id="IPR023073">
    <property type="entry name" value="DnaE2"/>
</dbReference>
<evidence type="ECO:0000256" key="4">
    <source>
        <dbReference type="ARBA" id="ARBA00017273"/>
    </source>
</evidence>
<dbReference type="HAMAP" id="MF_01902">
    <property type="entry name" value="DNApol_error_prone"/>
    <property type="match status" value="1"/>
</dbReference>